<dbReference type="GO" id="GO:0004180">
    <property type="term" value="F:carboxypeptidase activity"/>
    <property type="evidence" value="ECO:0007669"/>
    <property type="project" value="UniProtKB-KW"/>
</dbReference>
<dbReference type="InterPro" id="IPR039373">
    <property type="entry name" value="Peptidase_M28B"/>
</dbReference>
<dbReference type="EMBL" id="LXQA010033477">
    <property type="protein sequence ID" value="MCH96867.1"/>
    <property type="molecule type" value="Genomic_DNA"/>
</dbReference>
<keyword evidence="3" id="KW-0645">Protease</keyword>
<gene>
    <name evidence="3" type="ORF">A2U01_0017857</name>
</gene>
<dbReference type="Proteomes" id="UP000265520">
    <property type="component" value="Unassembled WGS sequence"/>
</dbReference>
<sequence length="122" mass="13204">MWVYANYGRVEDYLKLKEKGINVSNTVVLAKHGKIFRGDIVKNAYDEGQGSTSICSPANGSGRSAGDGGRDGKRSRKGDSNGGGLKKSGQEDPKRRKGGCVFRHTLSSLKKVARMLSKDRAE</sequence>
<organism evidence="3 4">
    <name type="scientific">Trifolium medium</name>
    <dbReference type="NCBI Taxonomy" id="97028"/>
    <lineage>
        <taxon>Eukaryota</taxon>
        <taxon>Viridiplantae</taxon>
        <taxon>Streptophyta</taxon>
        <taxon>Embryophyta</taxon>
        <taxon>Tracheophyta</taxon>
        <taxon>Spermatophyta</taxon>
        <taxon>Magnoliopsida</taxon>
        <taxon>eudicotyledons</taxon>
        <taxon>Gunneridae</taxon>
        <taxon>Pentapetalae</taxon>
        <taxon>rosids</taxon>
        <taxon>fabids</taxon>
        <taxon>Fabales</taxon>
        <taxon>Fabaceae</taxon>
        <taxon>Papilionoideae</taxon>
        <taxon>50 kb inversion clade</taxon>
        <taxon>NPAAA clade</taxon>
        <taxon>Hologalegina</taxon>
        <taxon>IRL clade</taxon>
        <taxon>Trifolieae</taxon>
        <taxon>Trifolium</taxon>
    </lineage>
</organism>
<reference evidence="3 4" key="1">
    <citation type="journal article" date="2018" name="Front. Plant Sci.">
        <title>Red Clover (Trifolium pratense) and Zigzag Clover (T. medium) - A Picture of Genomic Similarities and Differences.</title>
        <authorList>
            <person name="Dluhosova J."/>
            <person name="Istvanek J."/>
            <person name="Nedelnik J."/>
            <person name="Repkova J."/>
        </authorList>
    </citation>
    <scope>NUCLEOTIDE SEQUENCE [LARGE SCALE GENOMIC DNA]</scope>
    <source>
        <strain evidence="4">cv. 10/8</strain>
        <tissue evidence="3">Leaf</tissue>
    </source>
</reference>
<accession>A0A392NAK1</accession>
<feature type="compositionally biased region" description="Polar residues" evidence="2">
    <location>
        <begin position="49"/>
        <end position="59"/>
    </location>
</feature>
<dbReference type="PANTHER" id="PTHR10404">
    <property type="entry name" value="N-ACETYLATED-ALPHA-LINKED ACIDIC DIPEPTIDASE"/>
    <property type="match status" value="1"/>
</dbReference>
<feature type="non-terminal residue" evidence="3">
    <location>
        <position position="122"/>
    </location>
</feature>
<dbReference type="AlphaFoldDB" id="A0A392NAK1"/>
<comment type="caution">
    <text evidence="3">The sequence shown here is derived from an EMBL/GenBank/DDBJ whole genome shotgun (WGS) entry which is preliminary data.</text>
</comment>
<name>A0A392NAK1_9FABA</name>
<evidence type="ECO:0000313" key="3">
    <source>
        <dbReference type="EMBL" id="MCH96867.1"/>
    </source>
</evidence>
<keyword evidence="3" id="KW-0378">Hydrolase</keyword>
<dbReference type="Gene3D" id="3.50.30.30">
    <property type="match status" value="1"/>
</dbReference>
<keyword evidence="4" id="KW-1185">Reference proteome</keyword>
<keyword evidence="3" id="KW-0121">Carboxypeptidase</keyword>
<evidence type="ECO:0000256" key="2">
    <source>
        <dbReference type="SAM" id="MobiDB-lite"/>
    </source>
</evidence>
<dbReference type="InterPro" id="IPR046450">
    <property type="entry name" value="PA_dom_sf"/>
</dbReference>
<keyword evidence="1" id="KW-0325">Glycoprotein</keyword>
<protein>
    <submittedName>
        <fullName evidence="3">Putative glutamate carboxypeptidase</fullName>
    </submittedName>
</protein>
<proteinExistence type="predicted"/>
<dbReference type="PANTHER" id="PTHR10404:SF46">
    <property type="entry name" value="VACUOLAR PROTEIN SORTING-ASSOCIATED PROTEIN 70"/>
    <property type="match status" value="1"/>
</dbReference>
<dbReference type="SUPFAM" id="SSF52025">
    <property type="entry name" value="PA domain"/>
    <property type="match status" value="1"/>
</dbReference>
<feature type="region of interest" description="Disordered" evidence="2">
    <location>
        <begin position="48"/>
        <end position="103"/>
    </location>
</feature>
<evidence type="ECO:0000256" key="1">
    <source>
        <dbReference type="ARBA" id="ARBA00023180"/>
    </source>
</evidence>
<evidence type="ECO:0000313" key="4">
    <source>
        <dbReference type="Proteomes" id="UP000265520"/>
    </source>
</evidence>